<evidence type="ECO:0000313" key="3">
    <source>
        <dbReference type="EMBL" id="OQE26456.1"/>
    </source>
</evidence>
<dbReference type="EMBL" id="MLKD01000005">
    <property type="protein sequence ID" value="OQE26456.1"/>
    <property type="molecule type" value="Genomic_DNA"/>
</dbReference>
<feature type="chain" id="PRO_5011986019" description="Linalool dehydratase/isomerase domain-containing protein" evidence="2">
    <location>
        <begin position="22"/>
        <end position="546"/>
    </location>
</feature>
<keyword evidence="2" id="KW-0732">Signal</keyword>
<dbReference type="Proteomes" id="UP000191285">
    <property type="component" value="Unassembled WGS sequence"/>
</dbReference>
<evidence type="ECO:0008006" key="5">
    <source>
        <dbReference type="Google" id="ProtNLM"/>
    </source>
</evidence>
<protein>
    <recommendedName>
        <fullName evidence="5">Linalool dehydratase/isomerase domain-containing protein</fullName>
    </recommendedName>
</protein>
<evidence type="ECO:0000313" key="4">
    <source>
        <dbReference type="Proteomes" id="UP000191285"/>
    </source>
</evidence>
<comment type="caution">
    <text evidence="3">The sequence shown here is derived from an EMBL/GenBank/DDBJ whole genome shotgun (WGS) entry which is preliminary data.</text>
</comment>
<dbReference type="OrthoDB" id="2580323at2759"/>
<dbReference type="PANTHER" id="PTHR40616">
    <property type="entry name" value="LINALOOL DEHYDRATASE_ISOMERASE DOMAIN-CONTAINING PROTEIN"/>
    <property type="match status" value="1"/>
</dbReference>
<proteinExistence type="predicted"/>
<reference evidence="4" key="1">
    <citation type="journal article" date="2017" name="Nat. Microbiol.">
        <title>Global analysis of biosynthetic gene clusters reveals vast potential of secondary metabolite production in Penicillium species.</title>
        <authorList>
            <person name="Nielsen J.C."/>
            <person name="Grijseels S."/>
            <person name="Prigent S."/>
            <person name="Ji B."/>
            <person name="Dainat J."/>
            <person name="Nielsen K.F."/>
            <person name="Frisvad J.C."/>
            <person name="Workman M."/>
            <person name="Nielsen J."/>
        </authorList>
    </citation>
    <scope>NUCLEOTIDE SEQUENCE [LARGE SCALE GENOMIC DNA]</scope>
    <source>
        <strain evidence="4">IBT 24891</strain>
    </source>
</reference>
<sequence length="546" mass="60641">MRSFTTLIGLGISQLPILASAIPAQTHQSNSNASFAADMFTAGIEWTDSYWDDNAGYLIAASSHPGRYDTRRSAWYATQLLARNAPGDVRRAVRIFDNVIAGQYVDPSKQWYGDYQKSPSQPEPGIPKYPDEGPYSSWDPNIRDFVGCAWIVALNDYEHLLPANTVSKIESSLHLAAKGDLYRVGGVDGENLYPCYSNPWIMRTILQNWVGTRLNDKNLTLSGEKFAQELYDLWSIHHTLSEFNSPTYTGVAMWALALWAQYGSEGSLLKTHAPELITASWDELAQLYNANLRNTAGPWDRVYGYDMNSYVSLTAAVIWGAVGREHAPFPRQISGMYHQSDFAFYPLFALSMPEMLKYLSPESKASFVEFPGDHFYTAKAYSPPFDTYPRNITSWISKDVTIGAETISEVEIGGPAKSSSAFSPGVIQWAIDDTQVGCITHWVTESSIDAAASKGGLHISYPNATKEEGPVSFNFLFSGLGVNNGFNVTGLEGLPGLNLKVETNALSNYSIVYNTDQEVNEFIFYNITYTMSEDFEEVPFFSILVV</sequence>
<feature type="signal peptide" evidence="2">
    <location>
        <begin position="1"/>
        <end position="21"/>
    </location>
</feature>
<dbReference type="PANTHER" id="PTHR40616:SF1">
    <property type="entry name" value="LINALOOL DEHYDRATASE_ISOMERASE DOMAIN-CONTAINING PROTEIN"/>
    <property type="match status" value="1"/>
</dbReference>
<evidence type="ECO:0000256" key="1">
    <source>
        <dbReference type="SAM" id="MobiDB-lite"/>
    </source>
</evidence>
<gene>
    <name evidence="3" type="ORF">PENSTE_c005G05414</name>
</gene>
<evidence type="ECO:0000256" key="2">
    <source>
        <dbReference type="SAM" id="SignalP"/>
    </source>
</evidence>
<dbReference type="AlphaFoldDB" id="A0A1V6TJX7"/>
<name>A0A1V6TJX7_9EURO</name>
<feature type="region of interest" description="Disordered" evidence="1">
    <location>
        <begin position="112"/>
        <end position="133"/>
    </location>
</feature>
<keyword evidence="4" id="KW-1185">Reference proteome</keyword>
<organism evidence="3 4">
    <name type="scientific">Penicillium steckii</name>
    <dbReference type="NCBI Taxonomy" id="303698"/>
    <lineage>
        <taxon>Eukaryota</taxon>
        <taxon>Fungi</taxon>
        <taxon>Dikarya</taxon>
        <taxon>Ascomycota</taxon>
        <taxon>Pezizomycotina</taxon>
        <taxon>Eurotiomycetes</taxon>
        <taxon>Eurotiomycetidae</taxon>
        <taxon>Eurotiales</taxon>
        <taxon>Aspergillaceae</taxon>
        <taxon>Penicillium</taxon>
    </lineage>
</organism>
<dbReference type="STRING" id="303698.A0A1V6TJX7"/>
<accession>A0A1V6TJX7</accession>